<evidence type="ECO:0000313" key="4">
    <source>
        <dbReference type="EMBL" id="EEP81609.1"/>
    </source>
</evidence>
<feature type="domain" description="J" evidence="3">
    <location>
        <begin position="18"/>
        <end position="85"/>
    </location>
</feature>
<dbReference type="SUPFAM" id="SSF46565">
    <property type="entry name" value="Chaperone J-domain"/>
    <property type="match status" value="1"/>
</dbReference>
<dbReference type="Pfam" id="PF23302">
    <property type="entry name" value="HTH_DNAJC9"/>
    <property type="match status" value="1"/>
</dbReference>
<protein>
    <recommendedName>
        <fullName evidence="3">J domain-containing protein</fullName>
    </recommendedName>
</protein>
<dbReference type="PANTHER" id="PTHR44144">
    <property type="entry name" value="DNAJ HOMOLOG SUBFAMILY C MEMBER 9"/>
    <property type="match status" value="1"/>
</dbReference>
<dbReference type="InterPro" id="IPR036869">
    <property type="entry name" value="J_dom_sf"/>
</dbReference>
<dbReference type="EMBL" id="CH476618">
    <property type="protein sequence ID" value="EEP81609.1"/>
    <property type="molecule type" value="Genomic_DNA"/>
</dbReference>
<dbReference type="Pfam" id="PF00226">
    <property type="entry name" value="DnaJ"/>
    <property type="match status" value="1"/>
</dbReference>
<dbReference type="InterPro" id="IPR056453">
    <property type="entry name" value="HTH_DNAJC9"/>
</dbReference>
<dbReference type="Gene3D" id="1.10.287.110">
    <property type="entry name" value="DnaJ domain"/>
    <property type="match status" value="1"/>
</dbReference>
<dbReference type="PROSITE" id="PS50076">
    <property type="entry name" value="DNAJ_2"/>
    <property type="match status" value="1"/>
</dbReference>
<dbReference type="SMART" id="SM00271">
    <property type="entry name" value="DnaJ"/>
    <property type="match status" value="1"/>
</dbReference>
<dbReference type="GO" id="GO:0031072">
    <property type="term" value="F:heat shock protein binding"/>
    <property type="evidence" value="ECO:0007669"/>
    <property type="project" value="TreeGrafter"/>
</dbReference>
<dbReference type="InParanoid" id="C4JV82"/>
<feature type="region of interest" description="Disordered" evidence="2">
    <location>
        <begin position="219"/>
        <end position="295"/>
    </location>
</feature>
<evidence type="ECO:0000259" key="3">
    <source>
        <dbReference type="PROSITE" id="PS50076"/>
    </source>
</evidence>
<dbReference type="OMA" id="WLDLWSK"/>
<feature type="coiled-coil region" evidence="1">
    <location>
        <begin position="185"/>
        <end position="215"/>
    </location>
</feature>
<dbReference type="PRINTS" id="PR00625">
    <property type="entry name" value="JDOMAIN"/>
</dbReference>
<gene>
    <name evidence="4" type="ORF">UREG_06474</name>
</gene>
<dbReference type="PANTHER" id="PTHR44144:SF1">
    <property type="entry name" value="DNAJ HOMOLOG SUBFAMILY C MEMBER 9"/>
    <property type="match status" value="1"/>
</dbReference>
<dbReference type="HOGENOM" id="CLU_055868_0_1_1"/>
<dbReference type="InterPro" id="IPR052594">
    <property type="entry name" value="J_domain-containing_protein"/>
</dbReference>
<dbReference type="FunFam" id="1.10.287.110:FF:000110">
    <property type="entry name" value="DnaJ domain protein (AFU_orthologue AFUA_2G13210)"/>
    <property type="match status" value="1"/>
</dbReference>
<dbReference type="GO" id="GO:0005737">
    <property type="term" value="C:cytoplasm"/>
    <property type="evidence" value="ECO:0007669"/>
    <property type="project" value="TreeGrafter"/>
</dbReference>
<dbReference type="GO" id="GO:0042393">
    <property type="term" value="F:histone binding"/>
    <property type="evidence" value="ECO:0007669"/>
    <property type="project" value="EnsemblFungi"/>
</dbReference>
<proteinExistence type="predicted"/>
<dbReference type="InterPro" id="IPR018253">
    <property type="entry name" value="DnaJ_domain_CS"/>
</dbReference>
<dbReference type="VEuPathDB" id="FungiDB:UREG_06474"/>
<keyword evidence="5" id="KW-1185">Reference proteome</keyword>
<dbReference type="CDD" id="cd06257">
    <property type="entry name" value="DnaJ"/>
    <property type="match status" value="1"/>
</dbReference>
<dbReference type="RefSeq" id="XP_002583507.1">
    <property type="nucleotide sequence ID" value="XM_002583461.1"/>
</dbReference>
<dbReference type="AlphaFoldDB" id="C4JV82"/>
<dbReference type="GeneID" id="8442581"/>
<accession>C4JV82</accession>
<evidence type="ECO:0000313" key="5">
    <source>
        <dbReference type="Proteomes" id="UP000002058"/>
    </source>
</evidence>
<evidence type="ECO:0000256" key="1">
    <source>
        <dbReference type="SAM" id="Coils"/>
    </source>
</evidence>
<reference evidence="5" key="1">
    <citation type="journal article" date="2009" name="Genome Res.">
        <title>Comparative genomic analyses of the human fungal pathogens Coccidioides and their relatives.</title>
        <authorList>
            <person name="Sharpton T.J."/>
            <person name="Stajich J.E."/>
            <person name="Rounsley S.D."/>
            <person name="Gardner M.J."/>
            <person name="Wortman J.R."/>
            <person name="Jordar V.S."/>
            <person name="Maiti R."/>
            <person name="Kodira C.D."/>
            <person name="Neafsey D.E."/>
            <person name="Zeng Q."/>
            <person name="Hung C.-Y."/>
            <person name="McMahan C."/>
            <person name="Muszewska A."/>
            <person name="Grynberg M."/>
            <person name="Mandel M.A."/>
            <person name="Kellner E.M."/>
            <person name="Barker B.M."/>
            <person name="Galgiani J.N."/>
            <person name="Orbach M.J."/>
            <person name="Kirkland T.N."/>
            <person name="Cole G.T."/>
            <person name="Henn M.R."/>
            <person name="Birren B.W."/>
            <person name="Taylor J.W."/>
        </authorList>
    </citation>
    <scope>NUCLEOTIDE SEQUENCE [LARGE SCALE GENOMIC DNA]</scope>
    <source>
        <strain evidence="5">UAMH 1704</strain>
    </source>
</reference>
<dbReference type="Proteomes" id="UP000002058">
    <property type="component" value="Unassembled WGS sequence"/>
</dbReference>
<name>C4JV82_UNCRE</name>
<dbReference type="OrthoDB" id="110024at2759"/>
<dbReference type="GO" id="GO:0005634">
    <property type="term" value="C:nucleus"/>
    <property type="evidence" value="ECO:0007669"/>
    <property type="project" value="TreeGrafter"/>
</dbReference>
<dbReference type="PROSITE" id="PS00636">
    <property type="entry name" value="DNAJ_1"/>
    <property type="match status" value="1"/>
</dbReference>
<feature type="compositionally biased region" description="Basic residues" evidence="2">
    <location>
        <begin position="285"/>
        <end position="295"/>
    </location>
</feature>
<keyword evidence="1" id="KW-0175">Coiled coil</keyword>
<sequence length="295" mass="33569">MPLEEDDLLTEEPPCSINPYSVLGVGEKATADQIKTAYRKQALKHHPDKVAPASKDEAHKRFQEIAFAYAILSDERRRKRYDATGDTSESLDLEDDDFDWVDFYREQFSTMVDGKAIEKIKAEYQGSEEEKRDILVAYQGCEGDMDGVYEEVMLSNVLDDDERFREIIQQAIRDGDVDDWPAFSKETKQKRARRVKEAKKEAKEARALAKELGVEDKLFGDGKSSGKKKAGDDDSALRALIQQRQKSRGADFLANLEAKYTSRDAKGKKRRTGESEPPDEAFQRNRSRTKKQKAG</sequence>
<evidence type="ECO:0000256" key="2">
    <source>
        <dbReference type="SAM" id="MobiDB-lite"/>
    </source>
</evidence>
<organism evidence="4 5">
    <name type="scientific">Uncinocarpus reesii (strain UAMH 1704)</name>
    <dbReference type="NCBI Taxonomy" id="336963"/>
    <lineage>
        <taxon>Eukaryota</taxon>
        <taxon>Fungi</taxon>
        <taxon>Dikarya</taxon>
        <taxon>Ascomycota</taxon>
        <taxon>Pezizomycotina</taxon>
        <taxon>Eurotiomycetes</taxon>
        <taxon>Eurotiomycetidae</taxon>
        <taxon>Onygenales</taxon>
        <taxon>Onygenaceae</taxon>
        <taxon>Uncinocarpus</taxon>
    </lineage>
</organism>
<dbReference type="KEGG" id="ure:UREG_06474"/>
<dbReference type="InterPro" id="IPR001623">
    <property type="entry name" value="DnaJ_domain"/>
</dbReference>
<dbReference type="eggNOG" id="KOG0719">
    <property type="taxonomic scope" value="Eukaryota"/>
</dbReference>